<dbReference type="GO" id="GO:0016757">
    <property type="term" value="F:glycosyltransferase activity"/>
    <property type="evidence" value="ECO:0007669"/>
    <property type="project" value="UniProtKB-KW"/>
</dbReference>
<dbReference type="Gene3D" id="3.90.550.10">
    <property type="entry name" value="Spore Coat Polysaccharide Biosynthesis Protein SpsA, Chain A"/>
    <property type="match status" value="1"/>
</dbReference>
<protein>
    <submittedName>
        <fullName evidence="2">Glycosyltransferase</fullName>
        <ecNumber evidence="2">2.4.-.-</ecNumber>
    </submittedName>
</protein>
<sequence length="324" mass="37544">MREARNERREPLVSIIIPVYNKADFVRESLESALAQTYPNIELVLVNDGSTDSSLAILEEYRSKFPEKIMLIDQENGGVSKATNVGIRASKGAFIQFLDADDLLSPDKIENQVRILEGNSPFALASCEWVNFKNDISQFIRLPYGVFQNYETGLDWLLYSWNKQEMMADSSWLTSKALLNLAGQWDESLSINQDGEFFMRVLLKSEKVIFDPKSKAYYRTLNETSVSKQQSYLAAQSLLDSFRKYQNEILNVEDSKRVRLALKRVYMKFIYDVYPMYPNLIKKAKDLMWKLDINEKVFIAGPKFQKLSRFIGFENALRLKRILQ</sequence>
<keyword evidence="3" id="KW-1185">Reference proteome</keyword>
<dbReference type="SUPFAM" id="SSF53448">
    <property type="entry name" value="Nucleotide-diphospho-sugar transferases"/>
    <property type="match status" value="1"/>
</dbReference>
<gene>
    <name evidence="2" type="ORF">QWZ15_22350</name>
</gene>
<accession>A0ABT8CCQ9</accession>
<dbReference type="CDD" id="cd00761">
    <property type="entry name" value="Glyco_tranf_GTA_type"/>
    <property type="match status" value="1"/>
</dbReference>
<keyword evidence="2" id="KW-0328">Glycosyltransferase</keyword>
<keyword evidence="2" id="KW-0808">Transferase</keyword>
<proteinExistence type="predicted"/>
<dbReference type="RefSeq" id="WP_163382946.1">
    <property type="nucleotide sequence ID" value="NZ_JAUFQS010000047.1"/>
</dbReference>
<dbReference type="EMBL" id="JAUFQS010000047">
    <property type="protein sequence ID" value="MDN3690578.1"/>
    <property type="molecule type" value="Genomic_DNA"/>
</dbReference>
<dbReference type="Proteomes" id="UP001236663">
    <property type="component" value="Unassembled WGS sequence"/>
</dbReference>
<feature type="domain" description="Glycosyltransferase 2-like" evidence="1">
    <location>
        <begin position="14"/>
        <end position="131"/>
    </location>
</feature>
<dbReference type="PANTHER" id="PTHR22916">
    <property type="entry name" value="GLYCOSYLTRANSFERASE"/>
    <property type="match status" value="1"/>
</dbReference>
<dbReference type="Pfam" id="PF00535">
    <property type="entry name" value="Glycos_transf_2"/>
    <property type="match status" value="1"/>
</dbReference>
<evidence type="ECO:0000259" key="1">
    <source>
        <dbReference type="Pfam" id="PF00535"/>
    </source>
</evidence>
<reference evidence="3" key="1">
    <citation type="journal article" date="2019" name="Int. J. Syst. Evol. Microbiol.">
        <title>The Global Catalogue of Microorganisms (GCM) 10K type strain sequencing project: providing services to taxonomists for standard genome sequencing and annotation.</title>
        <authorList>
            <consortium name="The Broad Institute Genomics Platform"/>
            <consortium name="The Broad Institute Genome Sequencing Center for Infectious Disease"/>
            <person name="Wu L."/>
            <person name="Ma J."/>
        </authorList>
    </citation>
    <scope>NUCLEOTIDE SEQUENCE [LARGE SCALE GENOMIC DNA]</scope>
    <source>
        <strain evidence="3">CECT 7706</strain>
    </source>
</reference>
<evidence type="ECO:0000313" key="2">
    <source>
        <dbReference type="EMBL" id="MDN3690578.1"/>
    </source>
</evidence>
<comment type="caution">
    <text evidence="2">The sequence shown here is derived from an EMBL/GenBank/DDBJ whole genome shotgun (WGS) entry which is preliminary data.</text>
</comment>
<dbReference type="InterPro" id="IPR029044">
    <property type="entry name" value="Nucleotide-diphossugar_trans"/>
</dbReference>
<dbReference type="InterPro" id="IPR001173">
    <property type="entry name" value="Glyco_trans_2-like"/>
</dbReference>
<name>A0ABT8CCQ9_9BACT</name>
<dbReference type="EC" id="2.4.-.-" evidence="2"/>
<organism evidence="2 3">
    <name type="scientific">Cyclobacterium jeungdonense</name>
    <dbReference type="NCBI Taxonomy" id="708087"/>
    <lineage>
        <taxon>Bacteria</taxon>
        <taxon>Pseudomonadati</taxon>
        <taxon>Bacteroidota</taxon>
        <taxon>Cytophagia</taxon>
        <taxon>Cytophagales</taxon>
        <taxon>Cyclobacteriaceae</taxon>
        <taxon>Cyclobacterium</taxon>
    </lineage>
</organism>
<evidence type="ECO:0000313" key="3">
    <source>
        <dbReference type="Proteomes" id="UP001236663"/>
    </source>
</evidence>